<keyword evidence="4 5" id="KW-1015">Disulfide bond</keyword>
<dbReference type="InterPro" id="IPR055238">
    <property type="entry name" value="VEGFR1-3_N_Ig-like"/>
</dbReference>
<dbReference type="Pfam" id="PF13927">
    <property type="entry name" value="Ig_3"/>
    <property type="match status" value="1"/>
</dbReference>
<feature type="compositionally biased region" description="Polar residues" evidence="7">
    <location>
        <begin position="1313"/>
        <end position="1328"/>
    </location>
</feature>
<dbReference type="Gene3D" id="4.10.400.10">
    <property type="entry name" value="Low-density Lipoprotein Receptor"/>
    <property type="match status" value="3"/>
</dbReference>
<feature type="domain" description="CUB" evidence="8">
    <location>
        <begin position="77"/>
        <end position="193"/>
    </location>
</feature>
<dbReference type="SMART" id="SM00020">
    <property type="entry name" value="Tryp_SPc"/>
    <property type="match status" value="1"/>
</dbReference>
<dbReference type="Pfam" id="PF00089">
    <property type="entry name" value="Trypsin"/>
    <property type="match status" value="1"/>
</dbReference>
<dbReference type="InterPro" id="IPR018114">
    <property type="entry name" value="TRYPSIN_HIS"/>
</dbReference>
<dbReference type="SMART" id="SM00192">
    <property type="entry name" value="LDLa"/>
    <property type="match status" value="3"/>
</dbReference>
<feature type="domain" description="Peptidase S1" evidence="9">
    <location>
        <begin position="472"/>
        <end position="799"/>
    </location>
</feature>
<evidence type="ECO:0000256" key="3">
    <source>
        <dbReference type="ARBA" id="ARBA00022825"/>
    </source>
</evidence>
<evidence type="ECO:0000256" key="7">
    <source>
        <dbReference type="SAM" id="MobiDB-lite"/>
    </source>
</evidence>
<evidence type="ECO:0000259" key="9">
    <source>
        <dbReference type="PROSITE" id="PS50240"/>
    </source>
</evidence>
<dbReference type="Gene3D" id="2.40.10.10">
    <property type="entry name" value="Trypsin-like serine proteases"/>
    <property type="match status" value="2"/>
</dbReference>
<dbReference type="Proteomes" id="UP000298787">
    <property type="component" value="Chromosome 19"/>
</dbReference>
<dbReference type="Pfam" id="PF07679">
    <property type="entry name" value="I-set"/>
    <property type="match status" value="1"/>
</dbReference>
<evidence type="ECO:0000256" key="4">
    <source>
        <dbReference type="ARBA" id="ARBA00023157"/>
    </source>
</evidence>
<dbReference type="InterPro" id="IPR036179">
    <property type="entry name" value="Ig-like_dom_sf"/>
</dbReference>
<feature type="domain" description="Ig-like" evidence="10">
    <location>
        <begin position="948"/>
        <end position="1049"/>
    </location>
</feature>
<dbReference type="PROSITE" id="PS50240">
    <property type="entry name" value="TRYPSIN_DOM"/>
    <property type="match status" value="1"/>
</dbReference>
<dbReference type="Gene3D" id="2.60.120.290">
    <property type="entry name" value="Spermadhesin, CUB domain"/>
    <property type="match status" value="2"/>
</dbReference>
<dbReference type="InterPro" id="IPR000859">
    <property type="entry name" value="CUB_dom"/>
</dbReference>
<feature type="disulfide bond" evidence="5">
    <location>
        <begin position="383"/>
        <end position="395"/>
    </location>
</feature>
<dbReference type="InterPro" id="IPR043504">
    <property type="entry name" value="Peptidase_S1_PA_chymotrypsin"/>
</dbReference>
<keyword evidence="1 6" id="KW-0645">Protease</keyword>
<dbReference type="PROSITE" id="PS00135">
    <property type="entry name" value="TRYPSIN_SER"/>
    <property type="match status" value="1"/>
</dbReference>
<feature type="domain" description="CUB" evidence="8">
    <location>
        <begin position="198"/>
        <end position="306"/>
    </location>
</feature>
<dbReference type="InterPro" id="IPR001254">
    <property type="entry name" value="Trypsin_dom"/>
</dbReference>
<dbReference type="InterPro" id="IPR009003">
    <property type="entry name" value="Peptidase_S1_PA"/>
</dbReference>
<feature type="disulfide bond" evidence="5">
    <location>
        <begin position="425"/>
        <end position="437"/>
    </location>
</feature>
<dbReference type="InterPro" id="IPR033116">
    <property type="entry name" value="TRYPSIN_SER"/>
</dbReference>
<feature type="disulfide bond" evidence="5">
    <location>
        <begin position="330"/>
        <end position="345"/>
    </location>
</feature>
<comment type="caution">
    <text evidence="5">Lacks conserved residue(s) required for the propagation of feature annotation.</text>
</comment>
<feature type="region of interest" description="Disordered" evidence="7">
    <location>
        <begin position="1"/>
        <end position="20"/>
    </location>
</feature>
<dbReference type="SMART" id="SM00042">
    <property type="entry name" value="CUB"/>
    <property type="match status" value="2"/>
</dbReference>
<dbReference type="InterPro" id="IPR023415">
    <property type="entry name" value="LDLR_class-A_CS"/>
</dbReference>
<dbReference type="CDD" id="cd00190">
    <property type="entry name" value="Tryp_SPc"/>
    <property type="match status" value="1"/>
</dbReference>
<evidence type="ECO:0000259" key="10">
    <source>
        <dbReference type="PROSITE" id="PS50835"/>
    </source>
</evidence>
<dbReference type="InterPro" id="IPR013783">
    <property type="entry name" value="Ig-like_fold"/>
</dbReference>
<dbReference type="CDD" id="cd00041">
    <property type="entry name" value="CUB"/>
    <property type="match status" value="2"/>
</dbReference>
<feature type="disulfide bond" evidence="5">
    <location>
        <begin position="445"/>
        <end position="460"/>
    </location>
</feature>
<dbReference type="PANTHER" id="PTHR24252:SF17">
    <property type="entry name" value="SUPPRESSOR OF TUMORIGENICITY 14 PROTEIN HOMOLOG-RELATED"/>
    <property type="match status" value="1"/>
</dbReference>
<evidence type="ECO:0000256" key="6">
    <source>
        <dbReference type="RuleBase" id="RU363034"/>
    </source>
</evidence>
<keyword evidence="12" id="KW-1185">Reference proteome</keyword>
<dbReference type="Gene3D" id="2.60.40.10">
    <property type="entry name" value="Immunoglobulins"/>
    <property type="match status" value="5"/>
</dbReference>
<proteinExistence type="predicted"/>
<evidence type="ECO:0000313" key="11">
    <source>
        <dbReference type="EMBL" id="TKS87752.1"/>
    </source>
</evidence>
<evidence type="ECO:0000313" key="12">
    <source>
        <dbReference type="Proteomes" id="UP000298787"/>
    </source>
</evidence>
<dbReference type="PROSITE" id="PS01180">
    <property type="entry name" value="CUB"/>
    <property type="match status" value="2"/>
</dbReference>
<dbReference type="Pfam" id="PF00057">
    <property type="entry name" value="Ldl_recept_a"/>
    <property type="match status" value="3"/>
</dbReference>
<feature type="compositionally biased region" description="Pro residues" evidence="7">
    <location>
        <begin position="1284"/>
        <end position="1300"/>
    </location>
</feature>
<evidence type="ECO:0000256" key="1">
    <source>
        <dbReference type="ARBA" id="ARBA00022670"/>
    </source>
</evidence>
<dbReference type="InterPro" id="IPR013098">
    <property type="entry name" value="Ig_I-set"/>
</dbReference>
<dbReference type="SMART" id="SM00408">
    <property type="entry name" value="IGc2"/>
    <property type="match status" value="3"/>
</dbReference>
<accession>A0A4V6ASC7</accession>
<evidence type="ECO:0000259" key="8">
    <source>
        <dbReference type="PROSITE" id="PS01180"/>
    </source>
</evidence>
<evidence type="ECO:0000256" key="2">
    <source>
        <dbReference type="ARBA" id="ARBA00022801"/>
    </source>
</evidence>
<dbReference type="InterPro" id="IPR035914">
    <property type="entry name" value="Sperma_CUB_dom_sf"/>
</dbReference>
<dbReference type="CDD" id="cd00112">
    <property type="entry name" value="LDLa"/>
    <property type="match status" value="3"/>
</dbReference>
<gene>
    <name evidence="11" type="ORF">D9C73_021876</name>
</gene>
<feature type="disulfide bond" evidence="5">
    <location>
        <begin position="390"/>
        <end position="408"/>
    </location>
</feature>
<dbReference type="GO" id="GO:0004252">
    <property type="term" value="F:serine-type endopeptidase activity"/>
    <property type="evidence" value="ECO:0007669"/>
    <property type="project" value="InterPro"/>
</dbReference>
<keyword evidence="3 6" id="KW-0720">Serine protease</keyword>
<dbReference type="FunFam" id="2.60.40.10:FF:000606">
    <property type="entry name" value="Vascular endothelial growth factor receptor 1"/>
    <property type="match status" value="1"/>
</dbReference>
<reference evidence="11 12" key="1">
    <citation type="submission" date="2019-01" db="EMBL/GenBank/DDBJ databases">
        <title>Genome Assembly of Collichthys lucidus.</title>
        <authorList>
            <person name="Cai M."/>
            <person name="Xiao S."/>
        </authorList>
    </citation>
    <scope>NUCLEOTIDE SEQUENCE [LARGE SCALE GENOMIC DNA]</scope>
    <source>
        <strain evidence="11">JT15FE1705JMU</strain>
        <tissue evidence="11">Muscle</tissue>
    </source>
</reference>
<dbReference type="FunFam" id="2.60.40.10:FF:000247">
    <property type="entry name" value="Vascular endothelial growth factor receptor 3"/>
    <property type="match status" value="1"/>
</dbReference>
<dbReference type="PROSITE" id="PS01209">
    <property type="entry name" value="LDLRA_1"/>
    <property type="match status" value="1"/>
</dbReference>
<organism evidence="11 12">
    <name type="scientific">Collichthys lucidus</name>
    <name type="common">Big head croaker</name>
    <name type="synonym">Sciaena lucida</name>
    <dbReference type="NCBI Taxonomy" id="240159"/>
    <lineage>
        <taxon>Eukaryota</taxon>
        <taxon>Metazoa</taxon>
        <taxon>Chordata</taxon>
        <taxon>Craniata</taxon>
        <taxon>Vertebrata</taxon>
        <taxon>Euteleostomi</taxon>
        <taxon>Actinopterygii</taxon>
        <taxon>Neopterygii</taxon>
        <taxon>Teleostei</taxon>
        <taxon>Neoteleostei</taxon>
        <taxon>Acanthomorphata</taxon>
        <taxon>Eupercaria</taxon>
        <taxon>Sciaenidae</taxon>
        <taxon>Collichthys</taxon>
    </lineage>
</organism>
<dbReference type="EMBL" id="CM014096">
    <property type="protein sequence ID" value="TKS87752.1"/>
    <property type="molecule type" value="Genomic_DNA"/>
</dbReference>
<sequence length="1328" mass="147817">MAIQRSSPERLQRRLPGTNKVVRDIRNEQRYYMEQDDNMLHLLGLDPDDFESEDKSDKSSNQNSIQSGKWQLGFQAMSFDLYAKYGNNRTLSLVSPKKPYYQWRLRVPSGHVVRLVVLTLHGATPGSCTAHKLSAYDFLLPLQNKIIARWCGLPVSGSTPVMKLTSSGNVMLVTFSFSRQRDGAVFKAYFQAIPKAVCGGSISSWNGSISSPYYPSYYPPNIDCTWTLRAPLPGYLISMTIVTMDIQDSSSSDGCEKDWLDIGGVKLCNPVSDSSKKRVYSSPLSLHFHSDESITHKGFYLLYRAFSPEGTCPRQFRCGDGRCIPLRKVCDGVKDCSDGRDEARCSSCRPGEVLCANGQCRPQSSKCVSPSSCSDSSSEEGACGKCNHVCPNKVCLPKSAVCDGIIDCKDRSDEANCSKPYIKGCSPYSYKCANGKCISKVNPECDGVKDCYDGSDEMRCNCGTRPRKRTKIVGGSDAGTGSWPWQVSLQMDRYGHVCGATLVASRWLISAAHCFQDSDAIKYSDSRSWRAYMGMRVMTPGNNGAATRTIRRIVLHPQYDQFTSDYDIALLELSAPIFFNELVQPVCIPAPSHTFTTGTSCFVTGWGVLMEDGELAARLQEASVKIINRSTCNKLYDDAVTPRMLCAGNLQGGVDACQGDSGGPLVCLERGRRWFLAGIVSWDKEQKGKYSVPILDVKTRQLVLDINQTLLLNCRGRWELSWAFPSGLATDQVRVEKSRCGRTRQHYCSRLTVSRSQTQHTGQFRCRYEHKTQRQTFIYVFVTAEKDKMKASWLSGIQGQRRHDVCPAGHSLSWRVTKFGLGCTGHGAGLEAKVTGHATVWPTGPSRAINRSDSQQPFVDQGMNPHVLYMREKHPLIIPCRVTHPNVTTTLVKFPNHSLSPDHRNIIWNSKHGFTIRTPTFYYIGPFFCQTITDGVTHKSRIYFVHRPVSNIMDVYLNTSGSIEALKGDRLVVNCTATAELNTRVNITWDYPGKNSNGGSTSKRILKHQTHMLFYNILTIPKLQRSDRGLYTCRVTSGENTKQVKATVTVYDRPFIRLKLRHGSVMEVQAGQKSYRLSLKLQAFPAPEVIWLKDGMVAAEQCSRYRMDGNSLIIRDVAEEDAGKYTVLVRIQEHGLYQNLTLTLVVNVSPQIGEKAVSLQDPGSVPRGSRQVLHCTSHGVPPPHIQWLWHPCPSKGLPLFFAARLHHKPDAALEEAQGQWTRLGQADEGGLTPGSWAHSWVWPWEPQRSYLARAGGALGFLCENQSAFPLVVWLPLRRETLPSSHPPPLQKNNSPSPPALEPFTTTTTTTTTASTHSSVLLHGSQNPQ</sequence>
<feature type="disulfide bond" evidence="5">
    <location>
        <begin position="348"/>
        <end position="360"/>
    </location>
</feature>
<dbReference type="Pfam" id="PF22854">
    <property type="entry name" value="VEGFR1-3_N_Ig-like"/>
    <property type="match status" value="1"/>
</dbReference>
<feature type="domain" description="Ig-like" evidence="10">
    <location>
        <begin position="1054"/>
        <end position="1143"/>
    </location>
</feature>
<dbReference type="PANTHER" id="PTHR24252">
    <property type="entry name" value="ACROSIN-RELATED"/>
    <property type="match status" value="1"/>
</dbReference>
<dbReference type="SUPFAM" id="SSF50494">
    <property type="entry name" value="Trypsin-like serine proteases"/>
    <property type="match status" value="1"/>
</dbReference>
<dbReference type="InterPro" id="IPR003599">
    <property type="entry name" value="Ig_sub"/>
</dbReference>
<dbReference type="STRING" id="240159.A0A4V6ASC7"/>
<dbReference type="PROSITE" id="PS50068">
    <property type="entry name" value="LDLRA_2"/>
    <property type="match status" value="4"/>
</dbReference>
<keyword evidence="2 6" id="KW-0378">Hydrolase</keyword>
<dbReference type="SUPFAM" id="SSF49854">
    <property type="entry name" value="Spermadhesin, CUB domain"/>
    <property type="match status" value="2"/>
</dbReference>
<dbReference type="SUPFAM" id="SSF48726">
    <property type="entry name" value="Immunoglobulin"/>
    <property type="match status" value="3"/>
</dbReference>
<dbReference type="PROSITE" id="PS50835">
    <property type="entry name" value="IG_LIKE"/>
    <property type="match status" value="2"/>
</dbReference>
<feature type="region of interest" description="Disordered" evidence="7">
    <location>
        <begin position="1283"/>
        <end position="1328"/>
    </location>
</feature>
<dbReference type="SMART" id="SM00409">
    <property type="entry name" value="IG"/>
    <property type="match status" value="4"/>
</dbReference>
<dbReference type="InterPro" id="IPR002172">
    <property type="entry name" value="LDrepeatLR_classA_rpt"/>
</dbReference>
<dbReference type="Pfam" id="PF00431">
    <property type="entry name" value="CUB"/>
    <property type="match status" value="1"/>
</dbReference>
<dbReference type="InterPro" id="IPR036055">
    <property type="entry name" value="LDL_receptor-like_sf"/>
</dbReference>
<dbReference type="Pfam" id="PF21339">
    <property type="entry name" value="VEGFR-1-like_Ig-like"/>
    <property type="match status" value="1"/>
</dbReference>
<dbReference type="FunFam" id="2.40.10.10:FF:000003">
    <property type="entry name" value="Transmembrane serine protease 3"/>
    <property type="match status" value="1"/>
</dbReference>
<dbReference type="GO" id="GO:0006508">
    <property type="term" value="P:proteolysis"/>
    <property type="evidence" value="ECO:0007669"/>
    <property type="project" value="UniProtKB-KW"/>
</dbReference>
<dbReference type="InterPro" id="IPR007110">
    <property type="entry name" value="Ig-like_dom"/>
</dbReference>
<dbReference type="InterPro" id="IPR003598">
    <property type="entry name" value="Ig_sub2"/>
</dbReference>
<dbReference type="SUPFAM" id="SSF57424">
    <property type="entry name" value="LDL receptor-like module"/>
    <property type="match status" value="3"/>
</dbReference>
<dbReference type="PRINTS" id="PR00261">
    <property type="entry name" value="LDLRECEPTOR"/>
</dbReference>
<evidence type="ECO:0000256" key="5">
    <source>
        <dbReference type="PROSITE-ProRule" id="PRU00124"/>
    </source>
</evidence>
<name>A0A4V6ASC7_COLLU</name>
<dbReference type="PROSITE" id="PS00134">
    <property type="entry name" value="TRYPSIN_HIS"/>
    <property type="match status" value="1"/>
</dbReference>
<feature type="disulfide bond" evidence="5">
    <location>
        <begin position="402"/>
        <end position="417"/>
    </location>
</feature>
<protein>
    <submittedName>
        <fullName evidence="11">Suppressor of tumorigenicity 14 protein-like protein</fullName>
    </submittedName>
</protein>
<feature type="disulfide bond" evidence="5">
    <location>
        <begin position="355"/>
        <end position="373"/>
    </location>
</feature>
<feature type="disulfide bond" evidence="5">
    <location>
        <begin position="318"/>
        <end position="336"/>
    </location>
</feature>